<dbReference type="InterPro" id="IPR027801">
    <property type="entry name" value="CENP-P"/>
</dbReference>
<dbReference type="Pfam" id="PF13096">
    <property type="entry name" value="CENP-P"/>
    <property type="match status" value="1"/>
</dbReference>
<reference evidence="2" key="1">
    <citation type="journal article" date="2023" name="Mol. Biol. Evol.">
        <title>Third-Generation Sequencing Reveals the Adaptive Role of the Epigenome in Three Deep-Sea Polychaetes.</title>
        <authorList>
            <person name="Perez M."/>
            <person name="Aroh O."/>
            <person name="Sun Y."/>
            <person name="Lan Y."/>
            <person name="Juniper S.K."/>
            <person name="Young C.R."/>
            <person name="Angers B."/>
            <person name="Qian P.Y."/>
        </authorList>
    </citation>
    <scope>NUCLEOTIDE SEQUENCE</scope>
    <source>
        <strain evidence="2">R07B-5</strain>
    </source>
</reference>
<organism evidence="2 3">
    <name type="scientific">Ridgeia piscesae</name>
    <name type="common">Tubeworm</name>
    <dbReference type="NCBI Taxonomy" id="27915"/>
    <lineage>
        <taxon>Eukaryota</taxon>
        <taxon>Metazoa</taxon>
        <taxon>Spiralia</taxon>
        <taxon>Lophotrochozoa</taxon>
        <taxon>Annelida</taxon>
        <taxon>Polychaeta</taxon>
        <taxon>Sedentaria</taxon>
        <taxon>Canalipalpata</taxon>
        <taxon>Sabellida</taxon>
        <taxon>Siboglinidae</taxon>
        <taxon>Ridgeia</taxon>
    </lineage>
</organism>
<dbReference type="GO" id="GO:0000775">
    <property type="term" value="C:chromosome, centromeric region"/>
    <property type="evidence" value="ECO:0007669"/>
    <property type="project" value="InterPro"/>
</dbReference>
<dbReference type="Proteomes" id="UP001209878">
    <property type="component" value="Unassembled WGS sequence"/>
</dbReference>
<evidence type="ECO:0000313" key="2">
    <source>
        <dbReference type="EMBL" id="KAK2190168.1"/>
    </source>
</evidence>
<accession>A0AAD9P8M2</accession>
<protein>
    <submittedName>
        <fullName evidence="2">Uncharacterized protein</fullName>
    </submittedName>
</protein>
<sequence length="304" mass="34042">MAEMSFGSMSEELDDWDREMCVAELERLEVETALLEQELKQQTAHPRETTLAQINRLLSELEGDRDLETDRSLVMLEKELKLMRNVSGIELTDATCCIVCFGSDTIRRMVKLKGVCSTVPFRMTFAVTEKHVEGDKFEAGMSDLNCHVTSDMSAPLAAVIKQHEQSQSSTDLMHALAVGTKCGERRQQLYCHLEETYDCVCLPDGPAGRLLQIQPPNSPEWTIFWSEVVTENCVVTPAIQLFVKASNRMVDRDNSGVIESAPGMFQHMLKTLGPAKAIEVLIQTVMSLSWRETLSAGSNVEDHR</sequence>
<evidence type="ECO:0000313" key="3">
    <source>
        <dbReference type="Proteomes" id="UP001209878"/>
    </source>
</evidence>
<dbReference type="GO" id="GO:0005634">
    <property type="term" value="C:nucleus"/>
    <property type="evidence" value="ECO:0007669"/>
    <property type="project" value="TreeGrafter"/>
</dbReference>
<dbReference type="EMBL" id="JAODUO010000086">
    <property type="protein sequence ID" value="KAK2190168.1"/>
    <property type="molecule type" value="Genomic_DNA"/>
</dbReference>
<feature type="coiled-coil region" evidence="1">
    <location>
        <begin position="18"/>
        <end position="45"/>
    </location>
</feature>
<keyword evidence="3" id="KW-1185">Reference proteome</keyword>
<comment type="caution">
    <text evidence="2">The sequence shown here is derived from an EMBL/GenBank/DDBJ whole genome shotgun (WGS) entry which is preliminary data.</text>
</comment>
<dbReference type="PANTHER" id="PTHR28577:SF1">
    <property type="entry name" value="CENTROMERE PROTEIN P"/>
    <property type="match status" value="1"/>
</dbReference>
<dbReference type="GO" id="GO:0034080">
    <property type="term" value="P:CENP-A containing chromatin assembly"/>
    <property type="evidence" value="ECO:0007669"/>
    <property type="project" value="InterPro"/>
</dbReference>
<name>A0AAD9P8M2_RIDPI</name>
<evidence type="ECO:0000256" key="1">
    <source>
        <dbReference type="SAM" id="Coils"/>
    </source>
</evidence>
<dbReference type="AlphaFoldDB" id="A0AAD9P8M2"/>
<gene>
    <name evidence="2" type="ORF">NP493_87g02062</name>
</gene>
<proteinExistence type="predicted"/>
<dbReference type="PANTHER" id="PTHR28577">
    <property type="entry name" value="CENTROMERE PROTEIN P"/>
    <property type="match status" value="1"/>
</dbReference>
<keyword evidence="1" id="KW-0175">Coiled coil</keyword>